<dbReference type="EMBL" id="GBXM01017452">
    <property type="protein sequence ID" value="JAH91125.1"/>
    <property type="molecule type" value="Transcribed_RNA"/>
</dbReference>
<protein>
    <submittedName>
        <fullName evidence="1">Uncharacterized protein</fullName>
    </submittedName>
</protein>
<reference evidence="1" key="2">
    <citation type="journal article" date="2015" name="Fish Shellfish Immunol.">
        <title>Early steps in the European eel (Anguilla anguilla)-Vibrio vulnificus interaction in the gills: Role of the RtxA13 toxin.</title>
        <authorList>
            <person name="Callol A."/>
            <person name="Pajuelo D."/>
            <person name="Ebbesson L."/>
            <person name="Teles M."/>
            <person name="MacKenzie S."/>
            <person name="Amaro C."/>
        </authorList>
    </citation>
    <scope>NUCLEOTIDE SEQUENCE</scope>
</reference>
<accession>A0A0E9WNG6</accession>
<evidence type="ECO:0000313" key="1">
    <source>
        <dbReference type="EMBL" id="JAH91125.1"/>
    </source>
</evidence>
<organism evidence="1">
    <name type="scientific">Anguilla anguilla</name>
    <name type="common">European freshwater eel</name>
    <name type="synonym">Muraena anguilla</name>
    <dbReference type="NCBI Taxonomy" id="7936"/>
    <lineage>
        <taxon>Eukaryota</taxon>
        <taxon>Metazoa</taxon>
        <taxon>Chordata</taxon>
        <taxon>Craniata</taxon>
        <taxon>Vertebrata</taxon>
        <taxon>Euteleostomi</taxon>
        <taxon>Actinopterygii</taxon>
        <taxon>Neopterygii</taxon>
        <taxon>Teleostei</taxon>
        <taxon>Anguilliformes</taxon>
        <taxon>Anguillidae</taxon>
        <taxon>Anguilla</taxon>
    </lineage>
</organism>
<reference evidence="1" key="1">
    <citation type="submission" date="2014-11" db="EMBL/GenBank/DDBJ databases">
        <authorList>
            <person name="Amaro Gonzalez C."/>
        </authorList>
    </citation>
    <scope>NUCLEOTIDE SEQUENCE</scope>
</reference>
<name>A0A0E9WNG6_ANGAN</name>
<proteinExistence type="predicted"/>
<dbReference type="AlphaFoldDB" id="A0A0E9WNG6"/>
<sequence length="56" mass="6215">MVDISETGTLPALACACTHARTHTHTRLTAITALSQGLNSELVFTRELHPSRRELW</sequence>